<dbReference type="KEGG" id="tum:CBW65_16285"/>
<keyword evidence="2" id="KW-1185">Reference proteome</keyword>
<dbReference type="Pfam" id="PF10719">
    <property type="entry name" value="ComFB"/>
    <property type="match status" value="1"/>
</dbReference>
<evidence type="ECO:0000313" key="1">
    <source>
        <dbReference type="EMBL" id="ARU62345.1"/>
    </source>
</evidence>
<reference evidence="2" key="1">
    <citation type="submission" date="2017-05" db="EMBL/GenBank/DDBJ databases">
        <authorList>
            <person name="Sung H."/>
        </authorList>
    </citation>
    <scope>NUCLEOTIDE SEQUENCE [LARGE SCALE GENOMIC DNA]</scope>
    <source>
        <strain evidence="2">AR23208</strain>
    </source>
</reference>
<organism evidence="1 2">
    <name type="scientific">Tumebacillus avium</name>
    <dbReference type="NCBI Taxonomy" id="1903704"/>
    <lineage>
        <taxon>Bacteria</taxon>
        <taxon>Bacillati</taxon>
        <taxon>Bacillota</taxon>
        <taxon>Bacilli</taxon>
        <taxon>Bacillales</taxon>
        <taxon>Alicyclobacillaceae</taxon>
        <taxon>Tumebacillus</taxon>
    </lineage>
</organism>
<name>A0A1Y0ISB6_9BACL</name>
<dbReference type="AlphaFoldDB" id="A0A1Y0ISB6"/>
<evidence type="ECO:0000313" key="2">
    <source>
        <dbReference type="Proteomes" id="UP000195437"/>
    </source>
</evidence>
<dbReference type="EMBL" id="CP021434">
    <property type="protein sequence ID" value="ARU62345.1"/>
    <property type="molecule type" value="Genomic_DNA"/>
</dbReference>
<accession>A0A1Y0ISB6</accession>
<proteinExistence type="predicted"/>
<gene>
    <name evidence="1" type="ORF">CBW65_16285</name>
</gene>
<protein>
    <recommendedName>
        <fullName evidence="3">Competence protein ComFB</fullName>
    </recommendedName>
</protein>
<dbReference type="Proteomes" id="UP000195437">
    <property type="component" value="Chromosome"/>
</dbReference>
<sequence length="100" mass="11356">MNFNISIVRDAEMKVTNLMEQIVEDVLQEQWQNLNLACTCEICRNDILAVTLNALPPRYVAHERGRVIVQARMMHEQMKADVLREVARAAGIVGAKPSHE</sequence>
<dbReference type="InterPro" id="IPR019657">
    <property type="entry name" value="ComFB"/>
</dbReference>
<evidence type="ECO:0008006" key="3">
    <source>
        <dbReference type="Google" id="ProtNLM"/>
    </source>
</evidence>